<dbReference type="Gene3D" id="3.90.850.10">
    <property type="entry name" value="Fumarylacetoacetase-like, C-terminal domain"/>
    <property type="match status" value="1"/>
</dbReference>
<sequence length="149" mass="17065">MKLASLKQNNRDGVLVVVSKDLRHACLVNDIAPSLINALESWHNTHEKLQQVYEDLNNNRVVNHFKLDLTRLGSPLPRSFQWLDASAYLSHVRRVRKARNAEMPESFLIDPLMYQGSSDSFLGPYDNIPLMDERWGADFESEIAIITTD</sequence>
<feature type="domain" description="Fumarylacetoacetase-like C-terminal" evidence="1">
    <location>
        <begin position="84"/>
        <end position="147"/>
    </location>
</feature>
<gene>
    <name evidence="3" type="ORF">MNBD_GAMMA10-3169</name>
</gene>
<protein>
    <submittedName>
        <fullName evidence="3">Fumarylacetoacetate hydrolase family protein</fullName>
    </submittedName>
</protein>
<reference evidence="3" key="1">
    <citation type="submission" date="2018-06" db="EMBL/GenBank/DDBJ databases">
        <authorList>
            <person name="Zhirakovskaya E."/>
        </authorList>
    </citation>
    <scope>NUCLEOTIDE SEQUENCE</scope>
</reference>
<feature type="domain" description="Fumarylacetoacetase N-terminal" evidence="2">
    <location>
        <begin position="1"/>
        <end position="78"/>
    </location>
</feature>
<name>A0A3B0YRU9_9ZZZZ</name>
<dbReference type="Pfam" id="PF01557">
    <property type="entry name" value="FAA_hydrolase"/>
    <property type="match status" value="1"/>
</dbReference>
<dbReference type="EMBL" id="UOFJ01000576">
    <property type="protein sequence ID" value="VAW71196.1"/>
    <property type="molecule type" value="Genomic_DNA"/>
</dbReference>
<evidence type="ECO:0000313" key="3">
    <source>
        <dbReference type="EMBL" id="VAW71196.1"/>
    </source>
</evidence>
<organism evidence="3">
    <name type="scientific">hydrothermal vent metagenome</name>
    <dbReference type="NCBI Taxonomy" id="652676"/>
    <lineage>
        <taxon>unclassified sequences</taxon>
        <taxon>metagenomes</taxon>
        <taxon>ecological metagenomes</taxon>
    </lineage>
</organism>
<keyword evidence="3" id="KW-0378">Hydrolase</keyword>
<dbReference type="PANTHER" id="PTHR43211:SF1">
    <property type="entry name" value="BLL6422 PROTEIN"/>
    <property type="match status" value="1"/>
</dbReference>
<dbReference type="GO" id="GO:0016787">
    <property type="term" value="F:hydrolase activity"/>
    <property type="evidence" value="ECO:0007669"/>
    <property type="project" value="UniProtKB-KW"/>
</dbReference>
<feature type="non-terminal residue" evidence="3">
    <location>
        <position position="149"/>
    </location>
</feature>
<dbReference type="InterPro" id="IPR036663">
    <property type="entry name" value="Fumarylacetoacetase_C_sf"/>
</dbReference>
<evidence type="ECO:0000259" key="1">
    <source>
        <dbReference type="Pfam" id="PF01557"/>
    </source>
</evidence>
<evidence type="ECO:0000259" key="2">
    <source>
        <dbReference type="Pfam" id="PF18288"/>
    </source>
</evidence>
<dbReference type="InterPro" id="IPR041072">
    <property type="entry name" value="FAA_hydro_N"/>
</dbReference>
<proteinExistence type="predicted"/>
<dbReference type="SUPFAM" id="SSF56529">
    <property type="entry name" value="FAH"/>
    <property type="match status" value="1"/>
</dbReference>
<dbReference type="PANTHER" id="PTHR43211">
    <property type="entry name" value="FUMARYLACETOACETATE HYDROLASE"/>
    <property type="match status" value="1"/>
</dbReference>
<dbReference type="Pfam" id="PF18288">
    <property type="entry name" value="FAA_hydro_N_2"/>
    <property type="match status" value="1"/>
</dbReference>
<dbReference type="AlphaFoldDB" id="A0A3B0YRU9"/>
<accession>A0A3B0YRU9</accession>
<dbReference type="InterPro" id="IPR011234">
    <property type="entry name" value="Fumarylacetoacetase-like_C"/>
</dbReference>